<comment type="similarity">
    <text evidence="3">Belongs to the HpaH/HsaA monooxygenase family.</text>
</comment>
<feature type="domain" description="Acyl-CoA oxidase/dehydrogenase middle" evidence="4">
    <location>
        <begin position="144"/>
        <end position="224"/>
    </location>
</feature>
<dbReference type="InterPro" id="IPR046373">
    <property type="entry name" value="Acyl-CoA_Oxase/DH_mid-dom_sf"/>
</dbReference>
<gene>
    <name evidence="7" type="ORF">VSR73_12925</name>
</gene>
<dbReference type="PIRSF" id="PIRSF016578">
    <property type="entry name" value="HsaA"/>
    <property type="match status" value="1"/>
</dbReference>
<dbReference type="InterPro" id="IPR023922">
    <property type="entry name" value="S04_starv_induced_SfnB"/>
</dbReference>
<dbReference type="Proteomes" id="UP001489897">
    <property type="component" value="Unassembled WGS sequence"/>
</dbReference>
<evidence type="ECO:0000313" key="8">
    <source>
        <dbReference type="Proteomes" id="UP001489897"/>
    </source>
</evidence>
<dbReference type="EC" id="1.-.-.-" evidence="7"/>
<dbReference type="InterPro" id="IPR009100">
    <property type="entry name" value="AcylCoA_DH/oxidase_NM_dom_sf"/>
</dbReference>
<evidence type="ECO:0000259" key="6">
    <source>
        <dbReference type="Pfam" id="PF08028"/>
    </source>
</evidence>
<dbReference type="InterPro" id="IPR013107">
    <property type="entry name" value="Acyl-CoA_DH_C"/>
</dbReference>
<accession>A0ABU9RPF9</accession>
<evidence type="ECO:0000313" key="7">
    <source>
        <dbReference type="EMBL" id="MEM5421962.1"/>
    </source>
</evidence>
<protein>
    <submittedName>
        <fullName evidence="7">SfnB family sulfur acquisition oxidoreductase</fullName>
        <ecNumber evidence="7">1.-.-.-</ecNumber>
    </submittedName>
</protein>
<dbReference type="InterPro" id="IPR050741">
    <property type="entry name" value="Acyl-CoA_dehydrogenase"/>
</dbReference>
<dbReference type="RefSeq" id="WP_342947045.1">
    <property type="nucleotide sequence ID" value="NZ_JAYMRV010000003.1"/>
</dbReference>
<dbReference type="GO" id="GO:0016491">
    <property type="term" value="F:oxidoreductase activity"/>
    <property type="evidence" value="ECO:0007669"/>
    <property type="project" value="UniProtKB-KW"/>
</dbReference>
<dbReference type="Gene3D" id="2.40.110.10">
    <property type="entry name" value="Butyryl-CoA Dehydrogenase, subunit A, domain 2"/>
    <property type="match status" value="1"/>
</dbReference>
<dbReference type="PANTHER" id="PTHR48083:SF19">
    <property type="entry name" value="FLAVIN-DEPENDENT MONOOXYGENASE, OXYGENASE SUBUNIT HSAA"/>
    <property type="match status" value="1"/>
</dbReference>
<dbReference type="SUPFAM" id="SSF56645">
    <property type="entry name" value="Acyl-CoA dehydrogenase NM domain-like"/>
    <property type="match status" value="1"/>
</dbReference>
<comment type="caution">
    <text evidence="7">The sequence shown here is derived from an EMBL/GenBank/DDBJ whole genome shotgun (WGS) entry which is preliminary data.</text>
</comment>
<reference evidence="7 8" key="1">
    <citation type="submission" date="2024-01" db="EMBL/GenBank/DDBJ databases">
        <title>The diversity of rhizobia nodulating Mimosa spp. in eleven states of Brazil covering several biomes is determined by host plant, location, and edaphic factors.</title>
        <authorList>
            <person name="Rouws L."/>
            <person name="Barauna A."/>
            <person name="Beukes C."/>
            <person name="De Faria S.M."/>
            <person name="Gross E."/>
            <person name="Dos Reis Junior F.B."/>
            <person name="Simon M."/>
            <person name="Maluk M."/>
            <person name="Odee D.W."/>
            <person name="Kenicer G."/>
            <person name="Young J.P.W."/>
            <person name="Reis V.M."/>
            <person name="Zilli J."/>
            <person name="James E.K."/>
        </authorList>
    </citation>
    <scope>NUCLEOTIDE SEQUENCE [LARGE SCALE GENOMIC DNA]</scope>
    <source>
        <strain evidence="7 8">JPY167</strain>
    </source>
</reference>
<feature type="domain" description="Acyl-CoA dehydrogenase/oxidase N-terminal" evidence="5">
    <location>
        <begin position="29"/>
        <end position="130"/>
    </location>
</feature>
<dbReference type="Gene3D" id="1.20.140.10">
    <property type="entry name" value="Butyryl-CoA Dehydrogenase, subunit A, domain 3"/>
    <property type="match status" value="1"/>
</dbReference>
<evidence type="ECO:0000259" key="5">
    <source>
        <dbReference type="Pfam" id="PF02771"/>
    </source>
</evidence>
<dbReference type="PANTHER" id="PTHR48083">
    <property type="entry name" value="MEDIUM-CHAIN SPECIFIC ACYL-COA DEHYDROGENASE, MITOCHONDRIAL-RELATED"/>
    <property type="match status" value="1"/>
</dbReference>
<dbReference type="Pfam" id="PF02770">
    <property type="entry name" value="Acyl-CoA_dh_M"/>
    <property type="match status" value="1"/>
</dbReference>
<dbReference type="InterPro" id="IPR036250">
    <property type="entry name" value="AcylCo_DH-like_C"/>
</dbReference>
<keyword evidence="1" id="KW-0285">Flavoprotein</keyword>
<dbReference type="Gene3D" id="1.10.540.10">
    <property type="entry name" value="Acyl-CoA dehydrogenase/oxidase, N-terminal domain"/>
    <property type="match status" value="1"/>
</dbReference>
<dbReference type="EMBL" id="JAYMRV010000003">
    <property type="protein sequence ID" value="MEM5421962.1"/>
    <property type="molecule type" value="Genomic_DNA"/>
</dbReference>
<keyword evidence="2 7" id="KW-0560">Oxidoreductase</keyword>
<dbReference type="InterPro" id="IPR006091">
    <property type="entry name" value="Acyl-CoA_Oxase/DH_mid-dom"/>
</dbReference>
<keyword evidence="8" id="KW-1185">Reference proteome</keyword>
<evidence type="ECO:0000256" key="2">
    <source>
        <dbReference type="ARBA" id="ARBA00023002"/>
    </source>
</evidence>
<name>A0ABU9RPF9_9BURK</name>
<evidence type="ECO:0000256" key="1">
    <source>
        <dbReference type="ARBA" id="ARBA00022630"/>
    </source>
</evidence>
<evidence type="ECO:0000256" key="3">
    <source>
        <dbReference type="ARBA" id="ARBA00049661"/>
    </source>
</evidence>
<dbReference type="Pfam" id="PF02771">
    <property type="entry name" value="Acyl-CoA_dh_N"/>
    <property type="match status" value="1"/>
</dbReference>
<dbReference type="SUPFAM" id="SSF47203">
    <property type="entry name" value="Acyl-CoA dehydrogenase C-terminal domain-like"/>
    <property type="match status" value="1"/>
</dbReference>
<proteinExistence type="inferred from homology"/>
<dbReference type="Pfam" id="PF08028">
    <property type="entry name" value="Acyl-CoA_dh_2"/>
    <property type="match status" value="1"/>
</dbReference>
<organism evidence="7 8">
    <name type="scientific">Paraburkholderia ferrariae</name>
    <dbReference type="NCBI Taxonomy" id="386056"/>
    <lineage>
        <taxon>Bacteria</taxon>
        <taxon>Pseudomonadati</taxon>
        <taxon>Pseudomonadota</taxon>
        <taxon>Betaproteobacteria</taxon>
        <taxon>Burkholderiales</taxon>
        <taxon>Burkholderiaceae</taxon>
        <taxon>Paraburkholderia</taxon>
    </lineage>
</organism>
<evidence type="ECO:0000259" key="4">
    <source>
        <dbReference type="Pfam" id="PF02770"/>
    </source>
</evidence>
<sequence>MTTETITRHGIAAHATEVTVIAGDTAALEAARCFADSIAGSAADRDRERALPHEEIEAFARTGLWGITVPRSHGGAAVSHVTLAEVLAVVSEADPAIGQIPQNHYCLVDAVRLIGNDAQQALFFREALAGRRFGNAVSETGTANSKTMHTRLVRSGGAWRLNGRKAYSTGALFAHWVPVAAVDDEGHQWLAYVPRNSPGLQVIDDWDGFGQRTTASGTVLLDDVHVDALHVLPRDRLFSPPTIHGPFAQLLHAAIDLGIARAALRDLRFWLRNKARPWADSGAVHASEDPLTPNKVGALIVRLHAAEGLLTRAGQALDAARDAPAGEAAAVSAASIAVAEAKIMTTELALDASTTLIEFGGSQSTLRSYALDRHWRNARTHTVHDPVRWKYNVVGAHWLNGTEPARHASV</sequence>
<dbReference type="InterPro" id="IPR013786">
    <property type="entry name" value="AcylCoA_DH/ox_N"/>
</dbReference>
<dbReference type="NCBIfam" id="TIGR04022">
    <property type="entry name" value="sulfur_SfnB"/>
    <property type="match status" value="1"/>
</dbReference>
<feature type="domain" description="Acyl-CoA dehydrogenase C-terminal" evidence="6">
    <location>
        <begin position="250"/>
        <end position="385"/>
    </location>
</feature>
<dbReference type="InterPro" id="IPR037069">
    <property type="entry name" value="AcylCoA_DH/ox_N_sf"/>
</dbReference>